<keyword evidence="2" id="KW-0444">Lipid biosynthesis</keyword>
<protein>
    <recommendedName>
        <fullName evidence="1">lipid-A-disaccharide synthase</fullName>
        <ecNumber evidence="1">2.4.1.182</ecNumber>
    </recommendedName>
</protein>
<dbReference type="PANTHER" id="PTHR30372">
    <property type="entry name" value="LIPID-A-DISACCHARIDE SYNTHASE"/>
    <property type="match status" value="1"/>
</dbReference>
<gene>
    <name evidence="8" type="ORF">MNBD_BACTEROID06-362</name>
</gene>
<dbReference type="GO" id="GO:0008915">
    <property type="term" value="F:lipid-A-disaccharide synthase activity"/>
    <property type="evidence" value="ECO:0007669"/>
    <property type="project" value="UniProtKB-EC"/>
</dbReference>
<evidence type="ECO:0000256" key="6">
    <source>
        <dbReference type="ARBA" id="ARBA00023098"/>
    </source>
</evidence>
<evidence type="ECO:0000256" key="3">
    <source>
        <dbReference type="ARBA" id="ARBA00022556"/>
    </source>
</evidence>
<name>A0A3B0UVU7_9ZZZZ</name>
<dbReference type="EC" id="2.4.1.182" evidence="1"/>
<keyword evidence="3" id="KW-0441">Lipid A biosynthesis</keyword>
<dbReference type="AlphaFoldDB" id="A0A3B0UVU7"/>
<keyword evidence="5 8" id="KW-0808">Transferase</keyword>
<proteinExistence type="predicted"/>
<comment type="catalytic activity">
    <reaction evidence="7">
        <text>a lipid X + a UDP-2-N,3-O-bis[(3R)-3-hydroxyacyl]-alpha-D-glucosamine = a lipid A disaccharide + UDP + H(+)</text>
        <dbReference type="Rhea" id="RHEA:67828"/>
        <dbReference type="ChEBI" id="CHEBI:15378"/>
        <dbReference type="ChEBI" id="CHEBI:58223"/>
        <dbReference type="ChEBI" id="CHEBI:137748"/>
        <dbReference type="ChEBI" id="CHEBI:176338"/>
        <dbReference type="ChEBI" id="CHEBI:176343"/>
        <dbReference type="EC" id="2.4.1.182"/>
    </reaction>
</comment>
<sequence length="368" mass="41395">MKYYIIAGERSGDLHASNLMKALKTQDAYAEFRFWGGDYMQAVGGKMVVHYRKLAFMGFLEVVLNLFTISKFIRQCKKDIADHQPDVLILVDYGGFNLKIAKYAKSIGLKVVYYISPKVWAWNQKRAYKIKDRVDKMLCILPFEVDFYKKFDWEVAYVGSPVLEAVKAYKKDNLFWGANNLDKTSGIIAILPGSRKQEVTRILPTLISVINNFSNEHFVVAGVDNLPKELYNSITNLKNATLIIDKTYDVLAHAKAAIVCSGTATLETALFNVPQVIVYKAGFVSYRIAKAMIKVKYIGLANLIVNEEVVKELIQGDCTTVNITKEVQHILAEGSDYKQLNEAIGDKVASVEAARSIIGSFDLYEHTK</sequence>
<dbReference type="GO" id="GO:0005543">
    <property type="term" value="F:phospholipid binding"/>
    <property type="evidence" value="ECO:0007669"/>
    <property type="project" value="TreeGrafter"/>
</dbReference>
<dbReference type="SUPFAM" id="SSF53756">
    <property type="entry name" value="UDP-Glycosyltransferase/glycogen phosphorylase"/>
    <property type="match status" value="1"/>
</dbReference>
<evidence type="ECO:0000256" key="5">
    <source>
        <dbReference type="ARBA" id="ARBA00022679"/>
    </source>
</evidence>
<keyword evidence="4 8" id="KW-0328">Glycosyltransferase</keyword>
<evidence type="ECO:0000256" key="1">
    <source>
        <dbReference type="ARBA" id="ARBA00012687"/>
    </source>
</evidence>
<evidence type="ECO:0000256" key="4">
    <source>
        <dbReference type="ARBA" id="ARBA00022676"/>
    </source>
</evidence>
<organism evidence="8">
    <name type="scientific">hydrothermal vent metagenome</name>
    <dbReference type="NCBI Taxonomy" id="652676"/>
    <lineage>
        <taxon>unclassified sequences</taxon>
        <taxon>metagenomes</taxon>
        <taxon>ecological metagenomes</taxon>
    </lineage>
</organism>
<dbReference type="NCBIfam" id="TIGR00215">
    <property type="entry name" value="lpxB"/>
    <property type="match status" value="1"/>
</dbReference>
<dbReference type="GO" id="GO:0016020">
    <property type="term" value="C:membrane"/>
    <property type="evidence" value="ECO:0007669"/>
    <property type="project" value="GOC"/>
</dbReference>
<reference evidence="8" key="1">
    <citation type="submission" date="2018-06" db="EMBL/GenBank/DDBJ databases">
        <authorList>
            <person name="Zhirakovskaya E."/>
        </authorList>
    </citation>
    <scope>NUCLEOTIDE SEQUENCE</scope>
</reference>
<keyword evidence="6" id="KW-0443">Lipid metabolism</keyword>
<evidence type="ECO:0000256" key="2">
    <source>
        <dbReference type="ARBA" id="ARBA00022516"/>
    </source>
</evidence>
<dbReference type="EMBL" id="UOES01000444">
    <property type="protein sequence ID" value="VAW28719.1"/>
    <property type="molecule type" value="Genomic_DNA"/>
</dbReference>
<accession>A0A3B0UVU7</accession>
<dbReference type="GO" id="GO:0009245">
    <property type="term" value="P:lipid A biosynthetic process"/>
    <property type="evidence" value="ECO:0007669"/>
    <property type="project" value="UniProtKB-KW"/>
</dbReference>
<evidence type="ECO:0000256" key="7">
    <source>
        <dbReference type="ARBA" id="ARBA00048975"/>
    </source>
</evidence>
<evidence type="ECO:0000313" key="8">
    <source>
        <dbReference type="EMBL" id="VAW28719.1"/>
    </source>
</evidence>
<dbReference type="PANTHER" id="PTHR30372:SF4">
    <property type="entry name" value="LIPID-A-DISACCHARIDE SYNTHASE, MITOCHONDRIAL-RELATED"/>
    <property type="match status" value="1"/>
</dbReference>
<dbReference type="InterPro" id="IPR003835">
    <property type="entry name" value="Glyco_trans_19"/>
</dbReference>
<dbReference type="Pfam" id="PF02684">
    <property type="entry name" value="LpxB"/>
    <property type="match status" value="1"/>
</dbReference>